<dbReference type="GO" id="GO:0022857">
    <property type="term" value="F:transmembrane transporter activity"/>
    <property type="evidence" value="ECO:0007669"/>
    <property type="project" value="InterPro"/>
</dbReference>
<proteinExistence type="predicted"/>
<evidence type="ECO:0000256" key="1">
    <source>
        <dbReference type="ARBA" id="ARBA00004651"/>
    </source>
</evidence>
<evidence type="ECO:0000256" key="3">
    <source>
        <dbReference type="ARBA" id="ARBA00022475"/>
    </source>
</evidence>
<evidence type="ECO:0000256" key="7">
    <source>
        <dbReference type="SAM" id="MobiDB-lite"/>
    </source>
</evidence>
<protein>
    <submittedName>
        <fullName evidence="10">Putative MFS family arabinose efflux permease</fullName>
    </submittedName>
</protein>
<feature type="region of interest" description="Disordered" evidence="7">
    <location>
        <begin position="1"/>
        <end position="24"/>
    </location>
</feature>
<feature type="transmembrane region" description="Helical" evidence="8">
    <location>
        <begin position="353"/>
        <end position="375"/>
    </location>
</feature>
<keyword evidence="6 8" id="KW-0472">Membrane</keyword>
<feature type="transmembrane region" description="Helical" evidence="8">
    <location>
        <begin position="327"/>
        <end position="346"/>
    </location>
</feature>
<reference evidence="10 11" key="1">
    <citation type="submission" date="2018-03" db="EMBL/GenBank/DDBJ databases">
        <title>Genomic Encyclopedia of Archaeal and Bacterial Type Strains, Phase II (KMG-II): from individual species to whole genera.</title>
        <authorList>
            <person name="Goeker M."/>
        </authorList>
    </citation>
    <scope>NUCLEOTIDE SEQUENCE [LARGE SCALE GENOMIC DNA]</scope>
    <source>
        <strain evidence="10 11">DSM 45312</strain>
    </source>
</reference>
<dbReference type="SUPFAM" id="SSF103473">
    <property type="entry name" value="MFS general substrate transporter"/>
    <property type="match status" value="1"/>
</dbReference>
<dbReference type="InterPro" id="IPR020846">
    <property type="entry name" value="MFS_dom"/>
</dbReference>
<keyword evidence="4 8" id="KW-0812">Transmembrane</keyword>
<keyword evidence="11" id="KW-1185">Reference proteome</keyword>
<feature type="transmembrane region" description="Helical" evidence="8">
    <location>
        <begin position="31"/>
        <end position="55"/>
    </location>
</feature>
<dbReference type="OrthoDB" id="7375466at2"/>
<feature type="transmembrane region" description="Helical" evidence="8">
    <location>
        <begin position="289"/>
        <end position="307"/>
    </location>
</feature>
<dbReference type="AlphaFoldDB" id="A0A2P8DKM5"/>
<feature type="transmembrane region" description="Helical" evidence="8">
    <location>
        <begin position="454"/>
        <end position="476"/>
    </location>
</feature>
<dbReference type="Pfam" id="PF07690">
    <property type="entry name" value="MFS_1"/>
    <property type="match status" value="1"/>
</dbReference>
<feature type="transmembrane region" description="Helical" evidence="8">
    <location>
        <begin position="98"/>
        <end position="124"/>
    </location>
</feature>
<feature type="transmembrane region" description="Helical" evidence="8">
    <location>
        <begin position="67"/>
        <end position="86"/>
    </location>
</feature>
<dbReference type="Proteomes" id="UP000240542">
    <property type="component" value="Unassembled WGS sequence"/>
</dbReference>
<evidence type="ECO:0000256" key="2">
    <source>
        <dbReference type="ARBA" id="ARBA00022448"/>
    </source>
</evidence>
<dbReference type="GO" id="GO:0005886">
    <property type="term" value="C:plasma membrane"/>
    <property type="evidence" value="ECO:0007669"/>
    <property type="project" value="UniProtKB-SubCell"/>
</dbReference>
<evidence type="ECO:0000256" key="8">
    <source>
        <dbReference type="SAM" id="Phobius"/>
    </source>
</evidence>
<dbReference type="Gene3D" id="1.20.1720.10">
    <property type="entry name" value="Multidrug resistance protein D"/>
    <property type="match status" value="1"/>
</dbReference>
<evidence type="ECO:0000313" key="10">
    <source>
        <dbReference type="EMBL" id="PSK97780.1"/>
    </source>
</evidence>
<evidence type="ECO:0000256" key="5">
    <source>
        <dbReference type="ARBA" id="ARBA00022989"/>
    </source>
</evidence>
<dbReference type="InterPro" id="IPR036259">
    <property type="entry name" value="MFS_trans_sf"/>
</dbReference>
<feature type="transmembrane region" description="Helical" evidence="8">
    <location>
        <begin position="251"/>
        <end position="268"/>
    </location>
</feature>
<feature type="transmembrane region" description="Helical" evidence="8">
    <location>
        <begin position="381"/>
        <end position="402"/>
    </location>
</feature>
<gene>
    <name evidence="10" type="ORF">CLV63_107173</name>
</gene>
<name>A0A2P8DKM5_9ACTN</name>
<comment type="caution">
    <text evidence="10">The sequence shown here is derived from an EMBL/GenBank/DDBJ whole genome shotgun (WGS) entry which is preliminary data.</text>
</comment>
<dbReference type="PANTHER" id="PTHR42718">
    <property type="entry name" value="MAJOR FACILITATOR SUPERFAMILY MULTIDRUG TRANSPORTER MFSC"/>
    <property type="match status" value="1"/>
</dbReference>
<keyword evidence="3" id="KW-1003">Cell membrane</keyword>
<dbReference type="PROSITE" id="PS50850">
    <property type="entry name" value="MFS"/>
    <property type="match status" value="1"/>
</dbReference>
<dbReference type="PANTHER" id="PTHR42718:SF46">
    <property type="entry name" value="BLR6921 PROTEIN"/>
    <property type="match status" value="1"/>
</dbReference>
<keyword evidence="2" id="KW-0813">Transport</keyword>
<dbReference type="RefSeq" id="WP_106583107.1">
    <property type="nucleotide sequence ID" value="NZ_PYGA01000007.1"/>
</dbReference>
<accession>A0A2P8DKM5</accession>
<evidence type="ECO:0000256" key="6">
    <source>
        <dbReference type="ARBA" id="ARBA00023136"/>
    </source>
</evidence>
<organism evidence="10 11">
    <name type="scientific">Murinocardiopsis flavida</name>
    <dbReference type="NCBI Taxonomy" id="645275"/>
    <lineage>
        <taxon>Bacteria</taxon>
        <taxon>Bacillati</taxon>
        <taxon>Actinomycetota</taxon>
        <taxon>Actinomycetes</taxon>
        <taxon>Streptosporangiales</taxon>
        <taxon>Nocardiopsidaceae</taxon>
        <taxon>Murinocardiopsis</taxon>
    </lineage>
</organism>
<evidence type="ECO:0000256" key="4">
    <source>
        <dbReference type="ARBA" id="ARBA00022692"/>
    </source>
</evidence>
<sequence length="483" mass="48226">MIDTNAAGAADDARPAPAATVPPGPPPRSGLVLALLALTQLLIAADFDIVFVALPEIGRGLGFSAQSLQWVVSSYAVVLGGFLLLGGRAADRIGARRVFMLGLALFGLSSLAAGLSGGAAALIAARAVQGLGGAMLIPAALKLINTIFPEGPQRTRALAAWGMAGSTGAAIGAVGGGVLTGSLGWESIFFVNVPLTVLALLATPYLLPAGAPAADGRGFDLPGALIATAGSSLLVFGLVSGPEAGWSAARTLLPLFGGIALLGIFLLVEKRTRDPLMPLRILAHRGLSTAMALIFVFVGVIGAQYYLTTTYLQDVLGFGPLQAGLGFFPLSALSVIGSGVLFPRLLARWGLRATLFTALLGAGATMALLAAGMAFGDSYWALLPGFLWALFGGIGLPALFLAAASEVAPAEQGVAGALVTTAQNIGAAVGLAALLAVAGIAADLTAGTESLVRGLTAAGFTGAAVMAAGSLLALLLKRTAARG</sequence>
<feature type="transmembrane region" description="Helical" evidence="8">
    <location>
        <begin position="130"/>
        <end position="148"/>
    </location>
</feature>
<evidence type="ECO:0000313" key="11">
    <source>
        <dbReference type="Proteomes" id="UP000240542"/>
    </source>
</evidence>
<dbReference type="EMBL" id="PYGA01000007">
    <property type="protein sequence ID" value="PSK97780.1"/>
    <property type="molecule type" value="Genomic_DNA"/>
</dbReference>
<dbReference type="InterPro" id="IPR011701">
    <property type="entry name" value="MFS"/>
</dbReference>
<feature type="domain" description="Major facilitator superfamily (MFS) profile" evidence="9">
    <location>
        <begin position="32"/>
        <end position="481"/>
    </location>
</feature>
<feature type="transmembrane region" description="Helical" evidence="8">
    <location>
        <begin position="160"/>
        <end position="181"/>
    </location>
</feature>
<keyword evidence="5 8" id="KW-1133">Transmembrane helix</keyword>
<feature type="transmembrane region" description="Helical" evidence="8">
    <location>
        <begin position="219"/>
        <end position="239"/>
    </location>
</feature>
<comment type="subcellular location">
    <subcellularLocation>
        <location evidence="1">Cell membrane</location>
        <topology evidence="1">Multi-pass membrane protein</topology>
    </subcellularLocation>
</comment>
<feature type="compositionally biased region" description="Low complexity" evidence="7">
    <location>
        <begin position="1"/>
        <end position="19"/>
    </location>
</feature>
<dbReference type="Gene3D" id="1.20.1250.20">
    <property type="entry name" value="MFS general substrate transporter like domains"/>
    <property type="match status" value="1"/>
</dbReference>
<evidence type="ECO:0000259" key="9">
    <source>
        <dbReference type="PROSITE" id="PS50850"/>
    </source>
</evidence>
<feature type="transmembrane region" description="Helical" evidence="8">
    <location>
        <begin position="414"/>
        <end position="442"/>
    </location>
</feature>
<feature type="transmembrane region" description="Helical" evidence="8">
    <location>
        <begin position="187"/>
        <end position="207"/>
    </location>
</feature>